<accession>A0A848LSC8</accession>
<evidence type="ECO:0000313" key="3">
    <source>
        <dbReference type="Proteomes" id="UP000518300"/>
    </source>
</evidence>
<dbReference type="RefSeq" id="WP_169350072.1">
    <property type="nucleotide sequence ID" value="NZ_JABBJJ010000276.1"/>
</dbReference>
<proteinExistence type="predicted"/>
<gene>
    <name evidence="2" type="ORF">HG543_39390</name>
</gene>
<sequence>MPHDIRPTNALEALDAHIALIGTDIQRWLTLFAEDATVEFPYAPGTHLPPRLVGKQAIREYFAHAPEVFKNLTFRDIQRYPTQDPNVAIGEAHGSATIATTGKPYEQDYVFLVEFRDGAIVRYREYWNPNAARDSFDGLDNVAGAMGAN</sequence>
<keyword evidence="3" id="KW-1185">Reference proteome</keyword>
<name>A0A848LSC8_9BACT</name>
<dbReference type="AlphaFoldDB" id="A0A848LSC8"/>
<dbReference type="SUPFAM" id="SSF54427">
    <property type="entry name" value="NTF2-like"/>
    <property type="match status" value="1"/>
</dbReference>
<evidence type="ECO:0000313" key="2">
    <source>
        <dbReference type="EMBL" id="NMO20868.1"/>
    </source>
</evidence>
<comment type="caution">
    <text evidence="2">The sequence shown here is derived from an EMBL/GenBank/DDBJ whole genome shotgun (WGS) entry which is preliminary data.</text>
</comment>
<evidence type="ECO:0000259" key="1">
    <source>
        <dbReference type="Pfam" id="PF12680"/>
    </source>
</evidence>
<dbReference type="Proteomes" id="UP000518300">
    <property type="component" value="Unassembled WGS sequence"/>
</dbReference>
<dbReference type="InterPro" id="IPR032710">
    <property type="entry name" value="NTF2-like_dom_sf"/>
</dbReference>
<dbReference type="Pfam" id="PF12680">
    <property type="entry name" value="SnoaL_2"/>
    <property type="match status" value="1"/>
</dbReference>
<organism evidence="2 3">
    <name type="scientific">Pyxidicoccus fallax</name>
    <dbReference type="NCBI Taxonomy" id="394095"/>
    <lineage>
        <taxon>Bacteria</taxon>
        <taxon>Pseudomonadati</taxon>
        <taxon>Myxococcota</taxon>
        <taxon>Myxococcia</taxon>
        <taxon>Myxococcales</taxon>
        <taxon>Cystobacterineae</taxon>
        <taxon>Myxococcaceae</taxon>
        <taxon>Pyxidicoccus</taxon>
    </lineage>
</organism>
<dbReference type="Gene3D" id="3.10.450.50">
    <property type="match status" value="1"/>
</dbReference>
<protein>
    <submittedName>
        <fullName evidence="2">Nuclear transport factor 2 family protein</fullName>
    </submittedName>
</protein>
<dbReference type="InterPro" id="IPR037401">
    <property type="entry name" value="SnoaL-like"/>
</dbReference>
<feature type="domain" description="SnoaL-like" evidence="1">
    <location>
        <begin position="21"/>
        <end position="123"/>
    </location>
</feature>
<reference evidence="2 3" key="1">
    <citation type="submission" date="2020-04" db="EMBL/GenBank/DDBJ databases">
        <title>Draft genome of Pyxidicoccus fallax type strain.</title>
        <authorList>
            <person name="Whitworth D.E."/>
        </authorList>
    </citation>
    <scope>NUCLEOTIDE SEQUENCE [LARGE SCALE GENOMIC DNA]</scope>
    <source>
        <strain evidence="2 3">DSM 14698</strain>
    </source>
</reference>
<dbReference type="EMBL" id="JABBJJ010000276">
    <property type="protein sequence ID" value="NMO20868.1"/>
    <property type="molecule type" value="Genomic_DNA"/>
</dbReference>